<reference evidence="4" key="2">
    <citation type="submission" date="2020-09" db="EMBL/GenBank/DDBJ databases">
        <authorList>
            <person name="Sun Q."/>
            <person name="Zhou Y."/>
        </authorList>
    </citation>
    <scope>NUCLEOTIDE SEQUENCE</scope>
    <source>
        <strain evidence="4">CGMCC 1.12919</strain>
    </source>
</reference>
<dbReference type="Proteomes" id="UP000637002">
    <property type="component" value="Unassembled WGS sequence"/>
</dbReference>
<keyword evidence="5" id="KW-1185">Reference proteome</keyword>
<evidence type="ECO:0000259" key="3">
    <source>
        <dbReference type="Pfam" id="PF13458"/>
    </source>
</evidence>
<dbReference type="CDD" id="cd06343">
    <property type="entry name" value="PBP1_ABC_ligand_binding-like"/>
    <property type="match status" value="1"/>
</dbReference>
<dbReference type="Gene3D" id="3.40.50.2300">
    <property type="match status" value="2"/>
</dbReference>
<dbReference type="RefSeq" id="WP_188608747.1">
    <property type="nucleotide sequence ID" value="NZ_BMGG01000003.1"/>
</dbReference>
<dbReference type="Pfam" id="PF13458">
    <property type="entry name" value="Peripla_BP_6"/>
    <property type="match status" value="1"/>
</dbReference>
<reference evidence="4" key="1">
    <citation type="journal article" date="2014" name="Int. J. Syst. Evol. Microbiol.">
        <title>Complete genome sequence of Corynebacterium casei LMG S-19264T (=DSM 44701T), isolated from a smear-ripened cheese.</title>
        <authorList>
            <consortium name="US DOE Joint Genome Institute (JGI-PGF)"/>
            <person name="Walter F."/>
            <person name="Albersmeier A."/>
            <person name="Kalinowski J."/>
            <person name="Ruckert C."/>
        </authorList>
    </citation>
    <scope>NUCLEOTIDE SEQUENCE</scope>
    <source>
        <strain evidence="4">CGMCC 1.12919</strain>
    </source>
</reference>
<comment type="similarity">
    <text evidence="1">Belongs to the leucine-binding protein family.</text>
</comment>
<feature type="domain" description="Leucine-binding protein" evidence="3">
    <location>
        <begin position="40"/>
        <end position="366"/>
    </location>
</feature>
<keyword evidence="2" id="KW-0732">Signal</keyword>
<sequence length="411" mass="44623">MPVKLDRRGLLLGAGTAALYGLGQRTAMAKSYGPGVTDTEIKLGTTSPYSGPASGFGVYGLAQSAYFEMVNAGGGINGRKINLISLDNAYNPPKALEQTRRLVESDNVFAIAGFLGTAPNTSVQKYLNAKAVPSLFLTSGAERFNDPANFPWIVPFYPTYVDQSEIYAKYILQSRPNAKIAVQFINDDLGRDFVRGLKKGLGAAASTMIIKEISHELTEPTIEHQIVELRATGADVFCQFTTAKFAAQGIRKAGEIGWKPMYVLASVASSIGATLVPAGLDNSKGVITCRWEKIPTDPITAADRDVKDYRAFLDRYMPRHNVEDNTTVPGYINAHMITQVLRRCGDDLTRENLLKQATHLQRETPPMVIDGIPVYNSPTDYLAYHALQLARFNGTGWSPLGPPIAIGSGKS</sequence>
<dbReference type="SUPFAM" id="SSF53822">
    <property type="entry name" value="Periplasmic binding protein-like I"/>
    <property type="match status" value="1"/>
</dbReference>
<dbReference type="InterPro" id="IPR028081">
    <property type="entry name" value="Leu-bd"/>
</dbReference>
<evidence type="ECO:0000313" key="4">
    <source>
        <dbReference type="EMBL" id="GGC58807.1"/>
    </source>
</evidence>
<protein>
    <submittedName>
        <fullName evidence="4">Branched-chain amino acid ABC transporter substrate-binding protein</fullName>
    </submittedName>
</protein>
<evidence type="ECO:0000256" key="1">
    <source>
        <dbReference type="ARBA" id="ARBA00010062"/>
    </source>
</evidence>
<dbReference type="EMBL" id="BMGG01000003">
    <property type="protein sequence ID" value="GGC58807.1"/>
    <property type="molecule type" value="Genomic_DNA"/>
</dbReference>
<dbReference type="PANTHER" id="PTHR47235">
    <property type="entry name" value="BLR6548 PROTEIN"/>
    <property type="match status" value="1"/>
</dbReference>
<accession>A0A916XB61</accession>
<organism evidence="4 5">
    <name type="scientific">Chelatococcus reniformis</name>
    <dbReference type="NCBI Taxonomy" id="1494448"/>
    <lineage>
        <taxon>Bacteria</taxon>
        <taxon>Pseudomonadati</taxon>
        <taxon>Pseudomonadota</taxon>
        <taxon>Alphaproteobacteria</taxon>
        <taxon>Hyphomicrobiales</taxon>
        <taxon>Chelatococcaceae</taxon>
        <taxon>Chelatococcus</taxon>
    </lineage>
</organism>
<dbReference type="AlphaFoldDB" id="A0A916XB61"/>
<gene>
    <name evidence="4" type="ORF">GCM10010994_17070</name>
</gene>
<dbReference type="PANTHER" id="PTHR47235:SF1">
    <property type="entry name" value="BLR6548 PROTEIN"/>
    <property type="match status" value="1"/>
</dbReference>
<evidence type="ECO:0000256" key="2">
    <source>
        <dbReference type="ARBA" id="ARBA00022729"/>
    </source>
</evidence>
<comment type="caution">
    <text evidence="4">The sequence shown here is derived from an EMBL/GenBank/DDBJ whole genome shotgun (WGS) entry which is preliminary data.</text>
</comment>
<evidence type="ECO:0000313" key="5">
    <source>
        <dbReference type="Proteomes" id="UP000637002"/>
    </source>
</evidence>
<dbReference type="InterPro" id="IPR028082">
    <property type="entry name" value="Peripla_BP_I"/>
</dbReference>
<proteinExistence type="inferred from homology"/>
<name>A0A916XB61_9HYPH</name>